<dbReference type="CDD" id="cd01410">
    <property type="entry name" value="SIRT7"/>
    <property type="match status" value="1"/>
</dbReference>
<reference evidence="38" key="1">
    <citation type="submission" date="2025-08" db="UniProtKB">
        <authorList>
            <consortium name="Ensembl"/>
        </authorList>
    </citation>
    <scope>IDENTIFICATION</scope>
</reference>
<evidence type="ECO:0000256" key="24">
    <source>
        <dbReference type="ARBA" id="ARBA00023315"/>
    </source>
</evidence>
<evidence type="ECO:0000256" key="28">
    <source>
        <dbReference type="ARBA" id="ARBA00050163"/>
    </source>
</evidence>
<dbReference type="GO" id="GO:0016779">
    <property type="term" value="F:nucleotidyltransferase activity"/>
    <property type="evidence" value="ECO:0007669"/>
    <property type="project" value="UniProtKB-KW"/>
</dbReference>
<protein>
    <recommendedName>
        <fullName evidence="32">NAD-dependent protein deacylase sirtuin-6</fullName>
        <ecNumber evidence="4">2.3.1.286</ecNumber>
    </recommendedName>
    <alternativeName>
        <fullName evidence="34">NAD-dependent protein deacetylase sirtuin-6</fullName>
    </alternativeName>
    <alternativeName>
        <fullName evidence="33">Protein mono-ADP-ribosyltransferase sirtuin-6</fullName>
    </alternativeName>
</protein>
<evidence type="ECO:0000313" key="39">
    <source>
        <dbReference type="Proteomes" id="UP000694562"/>
    </source>
</evidence>
<evidence type="ECO:0000256" key="11">
    <source>
        <dbReference type="ARBA" id="ARBA00022695"/>
    </source>
</evidence>
<feature type="compositionally biased region" description="Low complexity" evidence="36">
    <location>
        <begin position="201"/>
        <end position="210"/>
    </location>
</feature>
<keyword evidence="5" id="KW-0158">Chromosome</keyword>
<comment type="subunit">
    <text evidence="31">Homodimer; binds to nucleosomes and DNA ends as a homodimer. Interacts with RELA; interferes with RELA binding to target DNA. Interacts with SMARCA5; promoting recruitment of SMARCA5/SNF2H to double-strand breaks (DSBs) sites. Interacts with the mTORC2 complex; preventing the ability of SIRT6 to deacetylate FOXO1. Interacts with the CLOCK-BMAL1 complex; recruited by the CLOCK-BMAL1 complex to regulate expression of clock-controlled genes. Interacts with CSNK2A2; preventing CSNK2A2 localization to the nucleus.</text>
</comment>
<sequence length="606" mass="65056">MGDGCARGSLPHCSRPRCPQPCCSSALAPAAAPSAGGPQGVGLRLRLQLAALGSRGGARGTHTHTHKPHLGRGLRAPLQHPGAGRRGAMAGGARPGGGVGGSESSKAGLRGPLGCLGLRVVWGRAGLGWALTSWGPLPRPGTPCPSLGPYALAWHLSPSLRSPAPAWQLLALPAPPALSCPALPCHPPPRGSRLRIQHGEGSSPRPSRPAQRWRRRRRPPGVPVRAPRPGASLRASARPRGWQQCALRRPRRAMAVNYAAGLSPYSDKGKCGLPEIFDPPEEVERKVQELADLIRSSSNVVFHTGAGISTASGIPDFRGPNGVWTMEEKGLSPKFDTTFENARPSKTHMALLGLQRVGILKFLVSQNVDGLHVRSGFPRDKLAELHGNMFVEECVKCGKQYVRDAVVGSMGLKPTGRLCSVTKARGLRACRGKLRDTILDWEDSLPDRDLTLADEACRKADLSITLGTSLQIKPSGNLPLITKKRGGKLVIVNLQATKHDRQADLRIHAYVDDVMTKLMKHLGLEVPEWTGPVVVETAELTKPEQLFKFDPGARRLLKEEHNGMEGLCPDLGTTLVEHRDSLKQECPSPDTGPTTVKKMKVEPLLT</sequence>
<dbReference type="FunFam" id="2.20.28.200:FF:000001">
    <property type="entry name" value="NAD-dependent protein deacetylase sirtuin-6"/>
    <property type="match status" value="1"/>
</dbReference>
<feature type="binding site" evidence="35">
    <location>
        <position position="397"/>
    </location>
    <ligand>
        <name>Zn(2+)</name>
        <dbReference type="ChEBI" id="CHEBI:29105"/>
    </ligand>
</feature>
<comment type="catalytic activity">
    <reaction evidence="27">
        <text>N(6)-tetradecanoyl-L-lysyl-[protein] + NAD(+) + H2O = 2''-O-tetradecanoyl-ADP-D-ribose + nicotinamide + L-lysyl-[protein]</text>
        <dbReference type="Rhea" id="RHEA:70567"/>
        <dbReference type="Rhea" id="RHEA-COMP:9752"/>
        <dbReference type="Rhea" id="RHEA-COMP:15437"/>
        <dbReference type="ChEBI" id="CHEBI:15377"/>
        <dbReference type="ChEBI" id="CHEBI:17154"/>
        <dbReference type="ChEBI" id="CHEBI:29969"/>
        <dbReference type="ChEBI" id="CHEBI:57540"/>
        <dbReference type="ChEBI" id="CHEBI:141129"/>
        <dbReference type="ChEBI" id="CHEBI:189674"/>
    </reaction>
    <physiologicalReaction direction="left-to-right" evidence="27">
        <dbReference type="Rhea" id="RHEA:70568"/>
    </physiologicalReaction>
</comment>
<keyword evidence="12 35" id="KW-0479">Metal-binding</keyword>
<evidence type="ECO:0000259" key="37">
    <source>
        <dbReference type="PROSITE" id="PS50305"/>
    </source>
</evidence>
<evidence type="ECO:0000313" key="38">
    <source>
        <dbReference type="Ensembl" id="ENSFTIP00000000960.1"/>
    </source>
</evidence>
<keyword evidence="15 35" id="KW-0862">Zinc</keyword>
<keyword evidence="14" id="KW-0256">Endoplasmic reticulum</keyword>
<keyword evidence="18" id="KW-0694">RNA-binding</keyword>
<dbReference type="FunFam" id="3.40.50.1220:FF:000038">
    <property type="entry name" value="NAD-dependent protein deacetylase sirtuin-6 isoform X2"/>
    <property type="match status" value="1"/>
</dbReference>
<evidence type="ECO:0000256" key="17">
    <source>
        <dbReference type="ARBA" id="ARBA00022853"/>
    </source>
</evidence>
<evidence type="ECO:0000256" key="29">
    <source>
        <dbReference type="ARBA" id="ARBA00050216"/>
    </source>
</evidence>
<dbReference type="GO" id="GO:0003677">
    <property type="term" value="F:DNA binding"/>
    <property type="evidence" value="ECO:0007669"/>
    <property type="project" value="UniProtKB-KW"/>
</dbReference>
<feature type="domain" description="Deacetylase sirtuin-type" evidence="37">
    <location>
        <begin position="280"/>
        <end position="525"/>
    </location>
</feature>
<dbReference type="PANTHER" id="PTHR11085">
    <property type="entry name" value="NAD-DEPENDENT PROTEIN DEACYLASE SIRTUIN-5, MITOCHONDRIAL-RELATED"/>
    <property type="match status" value="1"/>
</dbReference>
<evidence type="ECO:0000256" key="20">
    <source>
        <dbReference type="ARBA" id="ARBA00022990"/>
    </source>
</evidence>
<dbReference type="GO" id="GO:0003723">
    <property type="term" value="F:RNA binding"/>
    <property type="evidence" value="ECO:0007669"/>
    <property type="project" value="UniProtKB-KW"/>
</dbReference>
<feature type="region of interest" description="Disordered" evidence="36">
    <location>
        <begin position="53"/>
        <end position="105"/>
    </location>
</feature>
<evidence type="ECO:0000256" key="10">
    <source>
        <dbReference type="ARBA" id="ARBA00022679"/>
    </source>
</evidence>
<dbReference type="GO" id="GO:0046872">
    <property type="term" value="F:metal ion binding"/>
    <property type="evidence" value="ECO:0007669"/>
    <property type="project" value="UniProtKB-KW"/>
</dbReference>
<evidence type="ECO:0000256" key="31">
    <source>
        <dbReference type="ARBA" id="ARBA00066285"/>
    </source>
</evidence>
<evidence type="ECO:0000256" key="22">
    <source>
        <dbReference type="ARBA" id="ARBA00023125"/>
    </source>
</evidence>
<evidence type="ECO:0000256" key="5">
    <source>
        <dbReference type="ARBA" id="ARBA00022454"/>
    </source>
</evidence>
<evidence type="ECO:0000256" key="1">
    <source>
        <dbReference type="ARBA" id="ARBA00004123"/>
    </source>
</evidence>
<evidence type="ECO:0000256" key="12">
    <source>
        <dbReference type="ARBA" id="ARBA00022723"/>
    </source>
</evidence>
<dbReference type="GO" id="GO:0000122">
    <property type="term" value="P:negative regulation of transcription by RNA polymerase II"/>
    <property type="evidence" value="ECO:0007669"/>
    <property type="project" value="TreeGrafter"/>
</dbReference>
<evidence type="ECO:0000256" key="7">
    <source>
        <dbReference type="ARBA" id="ARBA00022499"/>
    </source>
</evidence>
<keyword evidence="6" id="KW-0217">Developmental protein</keyword>
<dbReference type="GO" id="GO:0070403">
    <property type="term" value="F:NAD+ binding"/>
    <property type="evidence" value="ECO:0007669"/>
    <property type="project" value="InterPro"/>
</dbReference>
<evidence type="ECO:0000256" key="9">
    <source>
        <dbReference type="ARBA" id="ARBA00022676"/>
    </source>
</evidence>
<feature type="compositionally biased region" description="Gly residues" evidence="36">
    <location>
        <begin position="89"/>
        <end position="101"/>
    </location>
</feature>
<feature type="active site" description="Proton acceptor" evidence="35">
    <location>
        <position position="386"/>
    </location>
</feature>
<evidence type="ECO:0000256" key="16">
    <source>
        <dbReference type="ARBA" id="ARBA00022843"/>
    </source>
</evidence>
<evidence type="ECO:0000256" key="21">
    <source>
        <dbReference type="ARBA" id="ARBA00023027"/>
    </source>
</evidence>
<proteinExistence type="inferred from homology"/>
<dbReference type="InterPro" id="IPR026590">
    <property type="entry name" value="Ssirtuin_cat_dom"/>
</dbReference>
<comment type="subcellular location">
    <subcellularLocation>
        <location evidence="3">Chromosome</location>
        <location evidence="3">Telomere</location>
    </subcellularLocation>
    <subcellularLocation>
        <location evidence="2">Endoplasmic reticulum</location>
    </subcellularLocation>
    <subcellularLocation>
        <location evidence="1">Nucleus</location>
    </subcellularLocation>
</comment>
<dbReference type="SUPFAM" id="SSF52467">
    <property type="entry name" value="DHS-like NAD/FAD-binding domain"/>
    <property type="match status" value="1"/>
</dbReference>
<evidence type="ECO:0000256" key="36">
    <source>
        <dbReference type="SAM" id="MobiDB-lite"/>
    </source>
</evidence>
<evidence type="ECO:0000256" key="19">
    <source>
        <dbReference type="ARBA" id="ARBA00022895"/>
    </source>
</evidence>
<evidence type="ECO:0000256" key="8">
    <source>
        <dbReference type="ARBA" id="ARBA00022553"/>
    </source>
</evidence>
<dbReference type="GO" id="GO:0140765">
    <property type="term" value="F:histone H3K56 deacetylase activity, NAD-dependent"/>
    <property type="evidence" value="ECO:0007669"/>
    <property type="project" value="UniProtKB-ARBA"/>
</dbReference>
<dbReference type="PROSITE" id="PS50305">
    <property type="entry name" value="SIRTUIN"/>
    <property type="match status" value="1"/>
</dbReference>
<organism evidence="38 39">
    <name type="scientific">Falco tinnunculus</name>
    <name type="common">Common kestrel</name>
    <dbReference type="NCBI Taxonomy" id="100819"/>
    <lineage>
        <taxon>Eukaryota</taxon>
        <taxon>Metazoa</taxon>
        <taxon>Chordata</taxon>
        <taxon>Craniata</taxon>
        <taxon>Vertebrata</taxon>
        <taxon>Euteleostomi</taxon>
        <taxon>Archelosauria</taxon>
        <taxon>Archosauria</taxon>
        <taxon>Dinosauria</taxon>
        <taxon>Saurischia</taxon>
        <taxon>Theropoda</taxon>
        <taxon>Coelurosauria</taxon>
        <taxon>Aves</taxon>
        <taxon>Neognathae</taxon>
        <taxon>Neoaves</taxon>
        <taxon>Telluraves</taxon>
        <taxon>Australaves</taxon>
        <taxon>Falconiformes</taxon>
        <taxon>Falconidae</taxon>
        <taxon>Falco</taxon>
    </lineage>
</organism>
<evidence type="ECO:0000256" key="30">
    <source>
        <dbReference type="ARBA" id="ARBA00051286"/>
    </source>
</evidence>
<dbReference type="OrthoDB" id="2919105at2759"/>
<evidence type="ECO:0000256" key="34">
    <source>
        <dbReference type="ARBA" id="ARBA00083163"/>
    </source>
</evidence>
<dbReference type="AlphaFoldDB" id="A0A8C4XJA3"/>
<comment type="similarity">
    <text evidence="25">Belongs to the sirtuin family. Class IV subfamily.</text>
</comment>
<feature type="compositionally biased region" description="Basic residues" evidence="36">
    <location>
        <begin position="61"/>
        <end position="72"/>
    </location>
</feature>
<keyword evidence="19" id="KW-0779">Telomere</keyword>
<evidence type="ECO:0000256" key="27">
    <source>
        <dbReference type="ARBA" id="ARBA00048905"/>
    </source>
</evidence>
<dbReference type="GO" id="GO:0046969">
    <property type="term" value="F:histone H3K9 deacetylase activity, NAD-dependent"/>
    <property type="evidence" value="ECO:0007669"/>
    <property type="project" value="TreeGrafter"/>
</dbReference>
<dbReference type="GO" id="GO:0003714">
    <property type="term" value="F:transcription corepressor activity"/>
    <property type="evidence" value="ECO:0007669"/>
    <property type="project" value="TreeGrafter"/>
</dbReference>
<comment type="catalytic activity">
    <reaction evidence="28">
        <text>N(6)-acetyl-L-lysyl-[protein] + NAD(+) + H2O = 2''-O-acetyl-ADP-D-ribose + nicotinamide + L-lysyl-[protein]</text>
        <dbReference type="Rhea" id="RHEA:43636"/>
        <dbReference type="Rhea" id="RHEA-COMP:9752"/>
        <dbReference type="Rhea" id="RHEA-COMP:10731"/>
        <dbReference type="ChEBI" id="CHEBI:15377"/>
        <dbReference type="ChEBI" id="CHEBI:17154"/>
        <dbReference type="ChEBI" id="CHEBI:29969"/>
        <dbReference type="ChEBI" id="CHEBI:57540"/>
        <dbReference type="ChEBI" id="CHEBI:61930"/>
        <dbReference type="ChEBI" id="CHEBI:83767"/>
        <dbReference type="EC" id="2.3.1.286"/>
    </reaction>
    <physiologicalReaction direction="left-to-right" evidence="28">
        <dbReference type="Rhea" id="RHEA:43637"/>
    </physiologicalReaction>
</comment>
<dbReference type="PANTHER" id="PTHR11085:SF12">
    <property type="entry name" value="NAD-DEPENDENT PROTEIN DEACYLASE SIRTUIN-6"/>
    <property type="match status" value="1"/>
</dbReference>
<keyword evidence="22" id="KW-0238">DNA-binding</keyword>
<dbReference type="Gene3D" id="3.40.50.1220">
    <property type="entry name" value="TPP-binding domain"/>
    <property type="match status" value="1"/>
</dbReference>
<dbReference type="FunFam" id="3.40.50.1220:FF:000029">
    <property type="entry name" value="NAD-dependent protein deacetylase sirtuin-6 isoform X2"/>
    <property type="match status" value="1"/>
</dbReference>
<accession>A0A8C4XJA3</accession>
<keyword evidence="24" id="KW-0012">Acyltransferase</keyword>
<keyword evidence="9" id="KW-0328">Glycosyltransferase</keyword>
<name>A0A8C4XJA3_FALTI</name>
<keyword evidence="13" id="KW-0227">DNA damage</keyword>
<dbReference type="InterPro" id="IPR003000">
    <property type="entry name" value="Sirtuin"/>
</dbReference>
<evidence type="ECO:0000256" key="14">
    <source>
        <dbReference type="ARBA" id="ARBA00022824"/>
    </source>
</evidence>
<dbReference type="GO" id="GO:0000781">
    <property type="term" value="C:chromosome, telomeric region"/>
    <property type="evidence" value="ECO:0007669"/>
    <property type="project" value="UniProtKB-SubCell"/>
</dbReference>
<evidence type="ECO:0000256" key="3">
    <source>
        <dbReference type="ARBA" id="ARBA00004574"/>
    </source>
</evidence>
<keyword evidence="39" id="KW-1185">Reference proteome</keyword>
<evidence type="ECO:0000256" key="23">
    <source>
        <dbReference type="ARBA" id="ARBA00023242"/>
    </source>
</evidence>
<feature type="binding site" evidence="35">
    <location>
        <position position="394"/>
    </location>
    <ligand>
        <name>Zn(2+)</name>
        <dbReference type="ChEBI" id="CHEBI:29105"/>
    </ligand>
</feature>
<feature type="region of interest" description="Disordered" evidence="36">
    <location>
        <begin position="189"/>
        <end position="243"/>
    </location>
</feature>
<comment type="catalytic activity">
    <reaction evidence="29">
        <text>L-arginyl-[protein] + NAD(+) = N(omega)-(ADP-D-ribosyl)-L-arginyl-[protein] + nicotinamide + H(+)</text>
        <dbReference type="Rhea" id="RHEA:19149"/>
        <dbReference type="Rhea" id="RHEA-COMP:10532"/>
        <dbReference type="Rhea" id="RHEA-COMP:15087"/>
        <dbReference type="ChEBI" id="CHEBI:15378"/>
        <dbReference type="ChEBI" id="CHEBI:17154"/>
        <dbReference type="ChEBI" id="CHEBI:29965"/>
        <dbReference type="ChEBI" id="CHEBI:57540"/>
        <dbReference type="ChEBI" id="CHEBI:142554"/>
    </reaction>
    <physiologicalReaction direction="left-to-right" evidence="29">
        <dbReference type="Rhea" id="RHEA:19150"/>
    </physiologicalReaction>
</comment>
<evidence type="ECO:0000256" key="13">
    <source>
        <dbReference type="ARBA" id="ARBA00022763"/>
    </source>
</evidence>
<dbReference type="Proteomes" id="UP000694562">
    <property type="component" value="Unplaced"/>
</dbReference>
<keyword evidence="8" id="KW-0597">Phosphoprotein</keyword>
<feature type="binding site" evidence="35">
    <location>
        <position position="430"/>
    </location>
    <ligand>
        <name>Zn(2+)</name>
        <dbReference type="ChEBI" id="CHEBI:29105"/>
    </ligand>
</feature>
<dbReference type="InterPro" id="IPR050134">
    <property type="entry name" value="NAD-dep_sirtuin_deacylases"/>
</dbReference>
<keyword evidence="16" id="KW-0832">Ubl conjugation</keyword>
<keyword evidence="23" id="KW-0539">Nucleus</keyword>
<keyword evidence="17" id="KW-0156">Chromatin regulator</keyword>
<dbReference type="Gene3D" id="2.20.28.200">
    <property type="match status" value="1"/>
</dbReference>
<comment type="catalytic activity">
    <reaction evidence="30">
        <text>L-lysyl-[protein] + NAD(+) = N(6)-(ADP-D-ribosyl)-L-lysyl-[protein] + nicotinamide + H(+)</text>
        <dbReference type="Rhea" id="RHEA:58220"/>
        <dbReference type="Rhea" id="RHEA-COMP:9752"/>
        <dbReference type="Rhea" id="RHEA-COMP:15088"/>
        <dbReference type="ChEBI" id="CHEBI:15378"/>
        <dbReference type="ChEBI" id="CHEBI:17154"/>
        <dbReference type="ChEBI" id="CHEBI:29969"/>
        <dbReference type="ChEBI" id="CHEBI:57540"/>
        <dbReference type="ChEBI" id="CHEBI:142515"/>
    </reaction>
    <physiologicalReaction direction="left-to-right" evidence="30">
        <dbReference type="Rhea" id="RHEA:58221"/>
    </physiologicalReaction>
</comment>
<evidence type="ECO:0000256" key="18">
    <source>
        <dbReference type="ARBA" id="ARBA00022884"/>
    </source>
</evidence>
<evidence type="ECO:0000256" key="2">
    <source>
        <dbReference type="ARBA" id="ARBA00004240"/>
    </source>
</evidence>
<keyword evidence="20" id="KW-0007">Acetylation</keyword>
<dbReference type="EC" id="2.3.1.286" evidence="4"/>
<dbReference type="InterPro" id="IPR029035">
    <property type="entry name" value="DHS-like_NAD/FAD-binding_dom"/>
</dbReference>
<evidence type="ECO:0000256" key="33">
    <source>
        <dbReference type="ARBA" id="ARBA00076455"/>
    </source>
</evidence>
<feature type="binding site" evidence="35">
    <location>
        <position position="419"/>
    </location>
    <ligand>
        <name>Zn(2+)</name>
        <dbReference type="ChEBI" id="CHEBI:29105"/>
    </ligand>
</feature>
<dbReference type="Ensembl" id="ENSFTIT00000001013.1">
    <property type="protein sequence ID" value="ENSFTIP00000000960.1"/>
    <property type="gene ID" value="ENSFTIG00000000671.1"/>
</dbReference>
<dbReference type="Pfam" id="PF02146">
    <property type="entry name" value="SIR2"/>
    <property type="match status" value="1"/>
</dbReference>
<evidence type="ECO:0000256" key="35">
    <source>
        <dbReference type="PROSITE-ProRule" id="PRU00236"/>
    </source>
</evidence>
<evidence type="ECO:0000256" key="4">
    <source>
        <dbReference type="ARBA" id="ARBA00012928"/>
    </source>
</evidence>
<evidence type="ECO:0000256" key="32">
    <source>
        <dbReference type="ARBA" id="ARBA00071352"/>
    </source>
</evidence>
<evidence type="ECO:0000256" key="15">
    <source>
        <dbReference type="ARBA" id="ARBA00022833"/>
    </source>
</evidence>
<keyword evidence="11" id="KW-0548">Nucleotidyltransferase</keyword>
<reference evidence="38" key="2">
    <citation type="submission" date="2025-09" db="UniProtKB">
        <authorList>
            <consortium name="Ensembl"/>
        </authorList>
    </citation>
    <scope>IDENTIFICATION</scope>
</reference>
<dbReference type="GO" id="GO:0016757">
    <property type="term" value="F:glycosyltransferase activity"/>
    <property type="evidence" value="ECO:0007669"/>
    <property type="project" value="UniProtKB-KW"/>
</dbReference>
<keyword evidence="21" id="KW-0520">NAD</keyword>
<dbReference type="GO" id="GO:0006974">
    <property type="term" value="P:DNA damage response"/>
    <property type="evidence" value="ECO:0007669"/>
    <property type="project" value="UniProtKB-KW"/>
</dbReference>
<keyword evidence="7" id="KW-1017">Isopeptide bond</keyword>
<comment type="catalytic activity">
    <reaction evidence="26">
        <text>N(6)-hexadecanoyl-L-lysyl-[protein] + NAD(+) + H2O = 2''-O-hexadecanoyl-ADP-D-ribose + nicotinamide + L-lysyl-[protein]</text>
        <dbReference type="Rhea" id="RHEA:70563"/>
        <dbReference type="Rhea" id="RHEA-COMP:9752"/>
        <dbReference type="Rhea" id="RHEA-COMP:14175"/>
        <dbReference type="ChEBI" id="CHEBI:15377"/>
        <dbReference type="ChEBI" id="CHEBI:17154"/>
        <dbReference type="ChEBI" id="CHEBI:29969"/>
        <dbReference type="ChEBI" id="CHEBI:57540"/>
        <dbReference type="ChEBI" id="CHEBI:138936"/>
        <dbReference type="ChEBI" id="CHEBI:189673"/>
    </reaction>
    <physiologicalReaction direction="left-to-right" evidence="26">
        <dbReference type="Rhea" id="RHEA:70564"/>
    </physiologicalReaction>
</comment>
<evidence type="ECO:0000256" key="6">
    <source>
        <dbReference type="ARBA" id="ARBA00022473"/>
    </source>
</evidence>
<dbReference type="GO" id="GO:0005634">
    <property type="term" value="C:nucleus"/>
    <property type="evidence" value="ECO:0007669"/>
    <property type="project" value="UniProtKB-SubCell"/>
</dbReference>
<evidence type="ECO:0000256" key="26">
    <source>
        <dbReference type="ARBA" id="ARBA00048378"/>
    </source>
</evidence>
<evidence type="ECO:0000256" key="25">
    <source>
        <dbReference type="ARBA" id="ARBA00038170"/>
    </source>
</evidence>
<dbReference type="GO" id="GO:0005783">
    <property type="term" value="C:endoplasmic reticulum"/>
    <property type="evidence" value="ECO:0007669"/>
    <property type="project" value="UniProtKB-SubCell"/>
</dbReference>
<keyword evidence="10" id="KW-0808">Transferase</keyword>